<dbReference type="AlphaFoldDB" id="A0A449E8I1"/>
<dbReference type="InterPro" id="IPR029056">
    <property type="entry name" value="Ribokinase-like"/>
</dbReference>
<dbReference type="InterPro" id="IPR017953">
    <property type="entry name" value="Carbohydrate_kinase_pred_CS"/>
</dbReference>
<dbReference type="PANTHER" id="PTHR12592:SF0">
    <property type="entry name" value="ATP-DEPENDENT (S)-NAD(P)H-HYDRATE DEHYDRATASE"/>
    <property type="match status" value="1"/>
</dbReference>
<name>A0A449E8I1_ENTHR</name>
<comment type="similarity">
    <text evidence="1">Belongs to the NnrD/CARKD family.</text>
</comment>
<dbReference type="GO" id="GO:0052856">
    <property type="term" value="F:NAD(P)HX epimerase activity"/>
    <property type="evidence" value="ECO:0007669"/>
    <property type="project" value="TreeGrafter"/>
</dbReference>
<dbReference type="RefSeq" id="WP_010736906.1">
    <property type="nucleotide sequence ID" value="NZ_AP027299.1"/>
</dbReference>
<dbReference type="GO" id="GO:0046496">
    <property type="term" value="P:nicotinamide nucleotide metabolic process"/>
    <property type="evidence" value="ECO:0007669"/>
    <property type="project" value="UniProtKB-UniRule"/>
</dbReference>
<sequence length="282" mass="31022">MLIDSDLLQKVIQPRPEKSHKGTFGRTVLIGGNHQFGGAIIMSALAAVHSGAGLTTVATDQWNQAPLHTHLPEAMCIDWQEKEQLLAVMDTADVLLIGPGLGDSSLSLELLAFTLAHQKSHQWLVMDGSALTLFAKENLTLHFPEQTVMTPHQMEWQRVSSLKIEEQTPENNRKQQAKLGATIVLKSHRTTIYGQQECYQNTTGSAAMATGGTGDTLAGMITGFLAQFPKNDETIAAAVYLHSFIGDQLAKKQYVVLPTQISQAIPQWMHYFSQKKDGNKEF</sequence>
<comment type="caution">
    <text evidence="2">The sequence shown here is derived from an EMBL/GenBank/DDBJ whole genome shotgun (WGS) entry which is preliminary data.</text>
</comment>
<dbReference type="PANTHER" id="PTHR12592">
    <property type="entry name" value="ATP-DEPENDENT (S)-NAD(P)H-HYDRATE DEHYDRATASE FAMILY MEMBER"/>
    <property type="match status" value="1"/>
</dbReference>
<dbReference type="HAMAP" id="MF_01965">
    <property type="entry name" value="NADHX_dehydratase"/>
    <property type="match status" value="1"/>
</dbReference>
<reference evidence="2 3" key="1">
    <citation type="submission" date="2019-05" db="EMBL/GenBank/DDBJ databases">
        <authorList>
            <consortium name="Pathogen Informatics"/>
        </authorList>
    </citation>
    <scope>NUCLEOTIDE SEQUENCE [LARGE SCALE GENOMIC DNA]</scope>
    <source>
        <strain evidence="2 3">NCTC12204</strain>
    </source>
</reference>
<feature type="binding site" evidence="1">
    <location>
        <position position="214"/>
    </location>
    <ligand>
        <name>AMP</name>
        <dbReference type="ChEBI" id="CHEBI:456215"/>
    </ligand>
</feature>
<keyword evidence="1" id="KW-0547">Nucleotide-binding</keyword>
<protein>
    <recommendedName>
        <fullName evidence="1">ADP-dependent (S)-NAD(P)H-hydrate dehydratase</fullName>
        <ecNumber evidence="1">4.2.1.136</ecNumber>
    </recommendedName>
    <alternativeName>
        <fullName evidence="1">ADP-dependent NAD(P)HX dehydratase</fullName>
    </alternativeName>
</protein>
<feature type="binding site" evidence="1">
    <location>
        <begin position="186"/>
        <end position="190"/>
    </location>
    <ligand>
        <name>AMP</name>
        <dbReference type="ChEBI" id="CHEBI:456215"/>
    </ligand>
</feature>
<comment type="catalytic activity">
    <reaction evidence="1">
        <text>(6S)-NADPHX + ADP = AMP + phosphate + NADPH + H(+)</text>
        <dbReference type="Rhea" id="RHEA:32235"/>
        <dbReference type="ChEBI" id="CHEBI:15378"/>
        <dbReference type="ChEBI" id="CHEBI:43474"/>
        <dbReference type="ChEBI" id="CHEBI:57783"/>
        <dbReference type="ChEBI" id="CHEBI:64076"/>
        <dbReference type="ChEBI" id="CHEBI:456215"/>
        <dbReference type="ChEBI" id="CHEBI:456216"/>
        <dbReference type="EC" id="4.2.1.136"/>
    </reaction>
</comment>
<gene>
    <name evidence="1 2" type="primary">nnrD</name>
    <name evidence="2" type="ORF">NCTC12204_00255</name>
</gene>
<dbReference type="NCBIfam" id="TIGR00196">
    <property type="entry name" value="yjeF_cterm"/>
    <property type="match status" value="1"/>
</dbReference>
<feature type="binding site" evidence="1">
    <location>
        <position position="152"/>
    </location>
    <ligand>
        <name>(6S)-NADPHX</name>
        <dbReference type="ChEBI" id="CHEBI:64076"/>
    </ligand>
</feature>
<dbReference type="GO" id="GO:0052855">
    <property type="term" value="F:ADP-dependent NAD(P)H-hydrate dehydratase activity"/>
    <property type="evidence" value="ECO:0007669"/>
    <property type="project" value="UniProtKB-UniRule"/>
</dbReference>
<evidence type="ECO:0000313" key="3">
    <source>
        <dbReference type="Proteomes" id="UP000352698"/>
    </source>
</evidence>
<comment type="function">
    <text evidence="1">Catalyzes the dehydration of the S-form of NAD(P)HX at the expense of ADP, which is converted to AMP. Together with NAD(P)HX epimerase, which catalyzes the epimerization of the S- and R-forms, the enzyme allows the repair of both epimers of NAD(P)HX, a damaged form of NAD(P)H that is a result of enzymatic or heat-dependent hydration.</text>
</comment>
<accession>A0A449E8I1</accession>
<feature type="binding site" evidence="1">
    <location>
        <position position="100"/>
    </location>
    <ligand>
        <name>(6S)-NADPHX</name>
        <dbReference type="ChEBI" id="CHEBI:64076"/>
    </ligand>
</feature>
<feature type="binding site" evidence="1">
    <location>
        <position position="215"/>
    </location>
    <ligand>
        <name>(6S)-NADPHX</name>
        <dbReference type="ChEBI" id="CHEBI:64076"/>
    </ligand>
</feature>
<dbReference type="EMBL" id="CABEEP010000001">
    <property type="protein sequence ID" value="VTQ58919.1"/>
    <property type="molecule type" value="Genomic_DNA"/>
</dbReference>
<dbReference type="GO" id="GO:0110051">
    <property type="term" value="P:metabolite repair"/>
    <property type="evidence" value="ECO:0007669"/>
    <property type="project" value="TreeGrafter"/>
</dbReference>
<evidence type="ECO:0000313" key="2">
    <source>
        <dbReference type="EMBL" id="VTQ58919.1"/>
    </source>
</evidence>
<organism evidence="2 3">
    <name type="scientific">Enterococcus hirae</name>
    <dbReference type="NCBI Taxonomy" id="1354"/>
    <lineage>
        <taxon>Bacteria</taxon>
        <taxon>Bacillati</taxon>
        <taxon>Bacillota</taxon>
        <taxon>Bacilli</taxon>
        <taxon>Lactobacillales</taxon>
        <taxon>Enterococcaceae</taxon>
        <taxon>Enterococcus</taxon>
    </lineage>
</organism>
<dbReference type="EC" id="4.2.1.136" evidence="1"/>
<dbReference type="GO" id="GO:0005524">
    <property type="term" value="F:ATP binding"/>
    <property type="evidence" value="ECO:0007669"/>
    <property type="project" value="UniProtKB-KW"/>
</dbReference>
<dbReference type="InterPro" id="IPR000631">
    <property type="entry name" value="CARKD"/>
</dbReference>
<comment type="cofactor">
    <cofactor evidence="1">
        <name>Mg(2+)</name>
        <dbReference type="ChEBI" id="CHEBI:18420"/>
    </cofactor>
</comment>
<dbReference type="CDD" id="cd01171">
    <property type="entry name" value="YXKO-related"/>
    <property type="match status" value="1"/>
</dbReference>
<dbReference type="Pfam" id="PF01256">
    <property type="entry name" value="Carb_kinase"/>
    <property type="match status" value="1"/>
</dbReference>
<comment type="catalytic activity">
    <reaction evidence="1">
        <text>(6S)-NADHX + ADP = AMP + phosphate + NADH + H(+)</text>
        <dbReference type="Rhea" id="RHEA:32223"/>
        <dbReference type="ChEBI" id="CHEBI:15378"/>
        <dbReference type="ChEBI" id="CHEBI:43474"/>
        <dbReference type="ChEBI" id="CHEBI:57945"/>
        <dbReference type="ChEBI" id="CHEBI:64074"/>
        <dbReference type="ChEBI" id="CHEBI:456215"/>
        <dbReference type="ChEBI" id="CHEBI:456216"/>
        <dbReference type="EC" id="4.2.1.136"/>
    </reaction>
</comment>
<dbReference type="PROSITE" id="PS01050">
    <property type="entry name" value="YJEF_C_2"/>
    <property type="match status" value="1"/>
</dbReference>
<keyword evidence="1" id="KW-0067">ATP-binding</keyword>
<dbReference type="SUPFAM" id="SSF53613">
    <property type="entry name" value="Ribokinase-like"/>
    <property type="match status" value="1"/>
</dbReference>
<keyword evidence="1" id="KW-0521">NADP</keyword>
<proteinExistence type="inferred from homology"/>
<feature type="binding site" evidence="1">
    <location>
        <position position="39"/>
    </location>
    <ligand>
        <name>(6S)-NADPHX</name>
        <dbReference type="ChEBI" id="CHEBI:64076"/>
    </ligand>
</feature>
<dbReference type="PROSITE" id="PS51383">
    <property type="entry name" value="YJEF_C_3"/>
    <property type="match status" value="1"/>
</dbReference>
<keyword evidence="1 2" id="KW-0456">Lyase</keyword>
<dbReference type="Proteomes" id="UP000352698">
    <property type="component" value="Unassembled WGS sequence"/>
</dbReference>
<dbReference type="Gene3D" id="3.40.1190.20">
    <property type="match status" value="1"/>
</dbReference>
<keyword evidence="1" id="KW-0520">NAD</keyword>
<comment type="subunit">
    <text evidence="1">Homotetramer.</text>
</comment>
<evidence type="ECO:0000256" key="1">
    <source>
        <dbReference type="HAMAP-Rule" id="MF_01965"/>
    </source>
</evidence>